<protein>
    <submittedName>
        <fullName evidence="3">Uncharacterized protein</fullName>
    </submittedName>
</protein>
<feature type="compositionally biased region" description="Basic and acidic residues" evidence="2">
    <location>
        <begin position="2128"/>
        <end position="2139"/>
    </location>
</feature>
<reference evidence="3 4" key="1">
    <citation type="submission" date="2019-08" db="EMBL/GenBank/DDBJ databases">
        <authorList>
            <person name="Alioto T."/>
            <person name="Alioto T."/>
            <person name="Gomez Garrido J."/>
        </authorList>
    </citation>
    <scope>NUCLEOTIDE SEQUENCE [LARGE SCALE GENOMIC DNA]</scope>
</reference>
<feature type="region of interest" description="Disordered" evidence="2">
    <location>
        <begin position="696"/>
        <end position="790"/>
    </location>
</feature>
<evidence type="ECO:0000256" key="1">
    <source>
        <dbReference type="SAM" id="Coils"/>
    </source>
</evidence>
<feature type="region of interest" description="Disordered" evidence="2">
    <location>
        <begin position="4069"/>
        <end position="4112"/>
    </location>
</feature>
<feature type="compositionally biased region" description="Low complexity" evidence="2">
    <location>
        <begin position="2085"/>
        <end position="2099"/>
    </location>
</feature>
<dbReference type="Proteomes" id="UP000325440">
    <property type="component" value="Unassembled WGS sequence"/>
</dbReference>
<feature type="region of interest" description="Disordered" evidence="2">
    <location>
        <begin position="2075"/>
        <end position="2142"/>
    </location>
</feature>
<feature type="region of interest" description="Disordered" evidence="2">
    <location>
        <begin position="3357"/>
        <end position="3426"/>
    </location>
</feature>
<feature type="compositionally biased region" description="Basic residues" evidence="2">
    <location>
        <begin position="4207"/>
        <end position="4216"/>
    </location>
</feature>
<accession>A0A5E4N1Y8</accession>
<keyword evidence="4" id="KW-1185">Reference proteome</keyword>
<dbReference type="EMBL" id="CABPRJ010001459">
    <property type="protein sequence ID" value="VVC37955.1"/>
    <property type="molecule type" value="Genomic_DNA"/>
</dbReference>
<feature type="region of interest" description="Disordered" evidence="2">
    <location>
        <begin position="3258"/>
        <end position="3317"/>
    </location>
</feature>
<feature type="region of interest" description="Disordered" evidence="2">
    <location>
        <begin position="1"/>
        <end position="56"/>
    </location>
</feature>
<organism evidence="3 4">
    <name type="scientific">Cinara cedri</name>
    <dbReference type="NCBI Taxonomy" id="506608"/>
    <lineage>
        <taxon>Eukaryota</taxon>
        <taxon>Metazoa</taxon>
        <taxon>Ecdysozoa</taxon>
        <taxon>Arthropoda</taxon>
        <taxon>Hexapoda</taxon>
        <taxon>Insecta</taxon>
        <taxon>Pterygota</taxon>
        <taxon>Neoptera</taxon>
        <taxon>Paraneoptera</taxon>
        <taxon>Hemiptera</taxon>
        <taxon>Sternorrhyncha</taxon>
        <taxon>Aphidomorpha</taxon>
        <taxon>Aphidoidea</taxon>
        <taxon>Aphididae</taxon>
        <taxon>Lachninae</taxon>
        <taxon>Cinara</taxon>
    </lineage>
</organism>
<feature type="compositionally biased region" description="Polar residues" evidence="2">
    <location>
        <begin position="3265"/>
        <end position="3317"/>
    </location>
</feature>
<proteinExistence type="predicted"/>
<evidence type="ECO:0000256" key="2">
    <source>
        <dbReference type="SAM" id="MobiDB-lite"/>
    </source>
</evidence>
<gene>
    <name evidence="3" type="ORF">CINCED_3A025049</name>
</gene>
<evidence type="ECO:0000313" key="4">
    <source>
        <dbReference type="Proteomes" id="UP000325440"/>
    </source>
</evidence>
<feature type="compositionally biased region" description="Polar residues" evidence="2">
    <location>
        <begin position="4176"/>
        <end position="4194"/>
    </location>
</feature>
<feature type="compositionally biased region" description="Polar residues" evidence="2">
    <location>
        <begin position="45"/>
        <end position="56"/>
    </location>
</feature>
<feature type="compositionally biased region" description="Low complexity" evidence="2">
    <location>
        <begin position="3395"/>
        <end position="3405"/>
    </location>
</feature>
<feature type="compositionally biased region" description="Polar residues" evidence="2">
    <location>
        <begin position="3406"/>
        <end position="3415"/>
    </location>
</feature>
<feature type="region of interest" description="Disordered" evidence="2">
    <location>
        <begin position="2358"/>
        <end position="2386"/>
    </location>
</feature>
<feature type="coiled-coil region" evidence="1">
    <location>
        <begin position="837"/>
        <end position="864"/>
    </location>
</feature>
<feature type="compositionally biased region" description="Polar residues" evidence="2">
    <location>
        <begin position="4078"/>
        <end position="4103"/>
    </location>
</feature>
<name>A0A5E4N1Y8_9HEMI</name>
<keyword evidence="1" id="KW-0175">Coiled coil</keyword>
<feature type="region of interest" description="Disordered" evidence="2">
    <location>
        <begin position="4174"/>
        <end position="4216"/>
    </location>
</feature>
<sequence length="4216" mass="474037">MSVGPSWNCGTDPYPGTSALESTSSPACESTSSPASESTSGPARESTSSYPIGSTRRPTLVTTISHIPEEKELDPSCSCGAGTFLGTINSIPMYDNHKVIECILNPEKPKITYLKQEYFDILQEIELFTKDPSLNYVTKITKLLQIWKNCSSTLLLHCNPCFGIHTFLHFAVSESAVLILQLQWEKIEEQIKNQFVGFVELIIPVLKNIECIPEVLNTCQRFLYLLRSPWHYAPMPHYDDIPTETTNEDFLNLVTHEKSIIIVHRLKVLLNDTEQTISAMKFAYVAVKVYEEIVIKNSNQTFYREEDYEYIRDTLYILFESNYRRRTLINIFKKKDPKDEGKKLIRSFYKKIKYLSTLQKNYLSNNQKTLITICEMGSAIMVMNSVQKYYDASYEDYSEIMRYWINILFLLSESDLFTNMNKPFYQQIIVDVFKSCYTADHVYTLFDIFYDKFGSKIPKTFYLSTFIRGLTMNVDEKLYRRCHESKEKIWLSVLSLKHGYLKLSKLLEDLFCAYRECVLSAYCILPDKDLMDEIENIAIKSGKLVLEDSTNVPWYYIDKIQRKSRKPYKLQKKNTQIHSKIDITLMLHKNSEDSYSKVVHELENLQPEPLTKHMIECIVDVLSFPRMGSVDWNMQWSEIKTVCQQLMDDIDIVLNRNLLKVNDLQFLHVDIREHNLYILEKRKMLGLDKDNFSYGISSEDEESNKSNSSGDRVYFNLDNSKSQRQRKSKRKIKKIKPKTLRARIKKESKKSNSKTRLTGKKSEVETKGNSVGFTLRKSDKTNPYADPTLEGKNDCSDNNFKNNTESHLCMAQPKLVSKSIKHNVYHLSSKPSSVSKISKENDSVNSVENDIENIKSNINTTLEKNKNTIVLNNSVGLILEGNDNVTTDDNFKNNIKLQPCVVLPKRVAKRKNSTAHDSLHKTKVIKISKIIENVNPGRNDIENINSSYDTISETIENVIADNIVQPNITDSVGPILEVNDNIITDDNLEKNIGPQQNITEANNFHKRKAHINFDLSSKLSVMTISKENENITSINNDTQNINSSVDTFVDTNENGTDITFIQNVRDSVDSIFENPGNTIPQTNQKENYIQFILEKNITIDGNFKSNTKPQQNIKKTKRIIKVESCTFFSDNTTSSVHPISAQNVKAFFDSLLEKTDNNSPDTNLEENFAGLILEENDNTSTDTNLNRNTIDLILEENDNNSTDINLNRNTIDLILEENDNNSTDINLNRNTIDLILEENDNVTTDNNLQKNIKPQQNIQRTEPSVILNSRVNENVKSCKNILKGNESTEDSLLEKIKKNKASKILKHNVNNSVDSILEEPNNTSPYANFDENSVGLILEENGNTSTDTNLNRNTINLILEENDNVTTDNNLQKNIKPQQNIQRTKPSVILNSRVNEDVKSCKNILKGNESTDGSLLEKIKKNKTSIILKHNVNNSVDSILEEPNNTSSYANFNENSVGLILEENDNTSTDTNLNRNNIDLILEENDNISTDINLNRNTIDLILEENDNVTTDNNLQKNTKPQQNIQRTEPSVILNSRVNENVKSCKNILKHNVNSSVGSILEEPNNTSPYANFNENSVGLILEENGNTSPDKNFKKNTIDLILEGNDNKITDNNLKKKTEPQPSIKRTKRIIKVNKCKDFHYSLSKRSVPTTSQANKNIKSGKNVLENDASKEGSILEKIEIDGAGKVIAHNLKRSADSILERNDNITTENNLKKKTEPQPCIKRTKRIIKVNKCKDFHYSSSKPSVNINSQVNDNVKSYKNVLENDASSVDTYLEKKNNSVAGKAVTRNNKILASSILDEIGNTTPNRSLKRNAVGLILERNDNITTDKNLKKNNELQPSIKRTKRIIKINKCEDFHYSLSKPSVGIKSQINKNVKSCKNVLKNETSTVGSTLEVTNNTISNTNLQNNSKPQQNIKRSKRIIKSNKHEDFHYSLSKHSVHTPSQANTNIKSGKNVLKNAKGPVDHILGKSNVTTDNKYNTELKATKIKRLIKTNKNDDYEYPLSKGTMRTASQENYNVNSDNNILENNSSSNGTVSVKDKNVVKNVNWSILKENTSASVAQRINRLTKRVVRNKTHQELDNSPSRSRTTTKRSLNSISKKNKKVKTSKNDTPQQVAKKRKMSVSILEKNDTANTDSKRNTKRVGSILKENESVKTSKNKQENVFQHKIVRPKRLIKKKQYNEYVYSVSPRTVGFILEKNDNTKAGGSLKGKARLSVDSNTIVKEKEKVNSVLNIKKDELIPLRAKRSIIKTELKEYDYSVTSRKTRNSNKTNCPLNSGLSKDRNVCSTTNNSSSTSTSNNLFMNNESHDPYYNEDHLNNLRQQMTQLSSIEYMIPKNTDHIVNVVQIQITSNPLTNVSQTQTEHISNHSNNEIEKKTNNNQTNTHSLDNFVSLYQSNSLNNNINSIQDSGIQGECSFTGRVSVSNQRIASDSNSNLHNISQCETTKLIGSQDVLLDQNSINLNHGCWNDINLQNSGNHLQSTIENDVHLSSNVIVRTSDIITSSVVSHTGQLRNATKKSYCIKNRDRFIDLTLPDSISSISTNSNNCSTNVMNSNKPTFDSKVHPSSPVQTSVGLQVNFNNPQSECIQNAMSPNNQSTQICTNVSENSTLTNISTLNDQNIINTINSVVSTSSIVNTLFIKENHILDNLKSTMPVVNTVSSIQTQTCMDGLHISNEVSNSNASVISLTIASTQSQVIKTNVHNSLYTTSQNQRVPHADLSHITLEINKSDEQKQIDHLKLVSQTFITTSEAIKFVTSSTESHNFFQSNEKTRTSNLASFPNTTESGVSNINQENNLNSKLTNRGRGSMRTYESKTRALKQANMSDMFVFEKGTLYAAQDDVVNQIEHTKLGISSKNHTMTTQAKIKNTITTKESLEKPKLSTNASPNITITGSMLPRFQQVFGKTKFQTSTIINDTSSLCSTSVISNPSTGPIVNQTNVSMSRVYSSSKGVQTNHEIDQIISNSINCLRPKIVDNKLQQNITMTKSTNAVIDNNKNNVIMTCKTGSSVKNIPEVSLLSTHQTLTSNIDTNNIIKKEFCETPTSEVSTFTTCNNLVASSSSNIINSIPIESESNDNIEKITHTTTHRHLKVPPPIVQTILRRHPNWQQNKFRQGKQSTEVMASSTFERLISSNMLNVTKTTIECSNNKVLVSTIKPNVTESNVSSSMMEQVREFESVLEEVRKTSLMNEMSTVSMLPQINHEIIQIDSPIENVDLLNANSNQTLFPLNEKPNMSNERDHCSFSFLNQTLSNVNDISEEKEPVTAPPTTISVSSVTPVPAETSPTSNISVNPTDGSPQCPNNQIENISNPIINTSANSPPISTVKVPVLQQKPLPKLQEDEQTTQRIYAILDKYAEQLRNSPELKNKPAPRRRTNPPTNPSINTKRKKSNQFSLKSCSQQTSCSSSGMEMSPTSDVQALDSEDSSNAVSHFSHIINSPSGNSDEQNTATVILENPSIENTLLTVHDVINKINIEAEIKSQVSQSTQIVMNGTSGSFLSMPESSAANVRLVVAAGKNQKMYRLHCPVTGPGPVLFQQISSNDSCSNDVKISSNILGQSISESTILSALTSCDLQITNTDLVNEISSNTTSKTPKITDSKTIKPDIILESMEKAQVLDNDEKQLPLYPVMKKSQGSQSTFSVIHSLPKYEPDDTIESLTNSQNNISEDIQNNLHDNIQDGLNVKEETVPLKNDPVVKTLKNEVPICIPPGSSESTGMNFEDLGFPTFQEDKQNNTTNTTDAVKKNNQQKISEVKIEKGNTDIVSIDYFGDNRVVSNELNNSCSVICEDGLVIKQEKSFSSTTDGTSNTSDFSNIKIEEGEIKSTHTSNIHKAEKTSGIMKIECESNNKNDNSFSISTYKLLDDQFSDIKNTKFLVQSLKSDKTSKTWTVCLSQIMPSGTEKMLEGENLVRLQELFEQSEIKTFKDFKKFLFEQCKQFDGNVERLKEYNLYDIMKGLSVDKFSPNELFSDIAVIHNLDKSENTNLVLEHTSTSKLMDINNLQVRRKSVLSHTTTSTVITTGAEHAASVACKKNKTKVSFLKQALYNEMHQDANDCESKHFLNGSTKTVFDSMEQIDSGPESPLNTTTADSETCMSEDSTSTISSGTPHYNFRKSKRKNKNFEEDGFIESQVIKRMYRGRAAENNEEKAEIPKISNVKVQTSEQKQTVEKKETNIRRISSRLKNNAKNNQQLSNKSPQMDSPPCRITSTRASLRRVSKRTT</sequence>
<evidence type="ECO:0000313" key="3">
    <source>
        <dbReference type="EMBL" id="VVC37955.1"/>
    </source>
</evidence>
<feature type="compositionally biased region" description="Polar residues" evidence="2">
    <location>
        <begin position="2358"/>
        <end position="2371"/>
    </location>
</feature>
<dbReference type="OrthoDB" id="6427254at2759"/>
<feature type="compositionally biased region" description="Low complexity" evidence="2">
    <location>
        <begin position="21"/>
        <end position="43"/>
    </location>
</feature>
<feature type="compositionally biased region" description="Basic residues" evidence="2">
    <location>
        <begin position="723"/>
        <end position="759"/>
    </location>
</feature>